<keyword evidence="4" id="KW-1185">Reference proteome</keyword>
<dbReference type="Pfam" id="PF11399">
    <property type="entry name" value="DUF3192"/>
    <property type="match status" value="1"/>
</dbReference>
<organism evidence="3 4">
    <name type="scientific">Shewanella denitrificans (strain OS217 / ATCC BAA-1090 / DSM 15013)</name>
    <dbReference type="NCBI Taxonomy" id="318161"/>
    <lineage>
        <taxon>Bacteria</taxon>
        <taxon>Pseudomonadati</taxon>
        <taxon>Pseudomonadota</taxon>
        <taxon>Gammaproteobacteria</taxon>
        <taxon>Alteromonadales</taxon>
        <taxon>Shewanellaceae</taxon>
        <taxon>Shewanella</taxon>
    </lineage>
</organism>
<evidence type="ECO:0000313" key="3">
    <source>
        <dbReference type="EMBL" id="ABE54802.1"/>
    </source>
</evidence>
<dbReference type="eggNOG" id="COG2913">
    <property type="taxonomic scope" value="Bacteria"/>
</dbReference>
<name>Q12P24_SHEDO</name>
<evidence type="ECO:0000256" key="1">
    <source>
        <dbReference type="ARBA" id="ARBA00022729"/>
    </source>
</evidence>
<protein>
    <recommendedName>
        <fullName evidence="5">Lipoprotein</fullName>
    </recommendedName>
</protein>
<dbReference type="EMBL" id="CP000302">
    <property type="protein sequence ID" value="ABE54802.1"/>
    <property type="molecule type" value="Genomic_DNA"/>
</dbReference>
<dbReference type="HOGENOM" id="CLU_160719_0_0_6"/>
<dbReference type="OrthoDB" id="6399368at2"/>
<feature type="signal peptide" evidence="2">
    <location>
        <begin position="1"/>
        <end position="24"/>
    </location>
</feature>
<dbReference type="KEGG" id="sdn:Sden_1517"/>
<dbReference type="InterPro" id="IPR021534">
    <property type="entry name" value="DUF3192"/>
</dbReference>
<evidence type="ECO:0008006" key="5">
    <source>
        <dbReference type="Google" id="ProtNLM"/>
    </source>
</evidence>
<evidence type="ECO:0000313" key="4">
    <source>
        <dbReference type="Proteomes" id="UP000001982"/>
    </source>
</evidence>
<sequence length="127" mass="14082">MKSKLIPIAMLTSLSLLMSGCVLNVGEHGSARNSDWEQQQQMNRDNIAKLSMGMDAQQVSLLMGTADFSEAFVTQASAQDAEQQVQVFFYRTQWSKGDGKTTKDECTPVVLRNNKLIGWGDAAYKMI</sequence>
<evidence type="ECO:0000256" key="2">
    <source>
        <dbReference type="SAM" id="SignalP"/>
    </source>
</evidence>
<dbReference type="PROSITE" id="PS51257">
    <property type="entry name" value="PROKAR_LIPOPROTEIN"/>
    <property type="match status" value="1"/>
</dbReference>
<dbReference type="InterPro" id="IPR037873">
    <property type="entry name" value="BamE-like"/>
</dbReference>
<dbReference type="AlphaFoldDB" id="Q12P24"/>
<dbReference type="STRING" id="318161.Sden_1517"/>
<keyword evidence="1 2" id="KW-0732">Signal</keyword>
<accession>Q12P24</accession>
<dbReference type="Proteomes" id="UP000001982">
    <property type="component" value="Chromosome"/>
</dbReference>
<dbReference type="RefSeq" id="WP_011495960.1">
    <property type="nucleotide sequence ID" value="NC_007954.1"/>
</dbReference>
<dbReference type="Gene3D" id="3.30.1450.10">
    <property type="match status" value="1"/>
</dbReference>
<reference evidence="3 4" key="1">
    <citation type="submission" date="2006-03" db="EMBL/GenBank/DDBJ databases">
        <title>Complete sequence of Shewanella denitrificans OS217.</title>
        <authorList>
            <consortium name="US DOE Joint Genome Institute"/>
            <person name="Copeland A."/>
            <person name="Lucas S."/>
            <person name="Lapidus A."/>
            <person name="Barry K."/>
            <person name="Detter J.C."/>
            <person name="Glavina del Rio T."/>
            <person name="Hammon N."/>
            <person name="Israni S."/>
            <person name="Dalin E."/>
            <person name="Tice H."/>
            <person name="Pitluck S."/>
            <person name="Brettin T."/>
            <person name="Bruce D."/>
            <person name="Han C."/>
            <person name="Tapia R."/>
            <person name="Gilna P."/>
            <person name="Kiss H."/>
            <person name="Schmutz J."/>
            <person name="Larimer F."/>
            <person name="Land M."/>
            <person name="Hauser L."/>
            <person name="Kyrpides N."/>
            <person name="Lykidis A."/>
            <person name="Richardson P."/>
        </authorList>
    </citation>
    <scope>NUCLEOTIDE SEQUENCE [LARGE SCALE GENOMIC DNA]</scope>
    <source>
        <strain evidence="4">OS217 / ATCC BAA-1090 / DSM 15013</strain>
    </source>
</reference>
<proteinExistence type="predicted"/>
<feature type="chain" id="PRO_5004181558" description="Lipoprotein" evidence="2">
    <location>
        <begin position="25"/>
        <end position="127"/>
    </location>
</feature>
<gene>
    <name evidence="3" type="ordered locus">Sden_1517</name>
</gene>